<sequence>MKLDCPKCEEPLIVERPGPLIPGDQLAGCKCAACGAVLCEDEIGQAIKNALEVLFGKKRPE</sequence>
<accession>A0A5E7JXZ7</accession>
<protein>
    <submittedName>
        <fullName evidence="1">Uncharacterized protein</fullName>
    </submittedName>
</protein>
<name>A0A5E7JXZ7_PSEFL</name>
<organism evidence="1 2">
    <name type="scientific">Pseudomonas fluorescens</name>
    <dbReference type="NCBI Taxonomy" id="294"/>
    <lineage>
        <taxon>Bacteria</taxon>
        <taxon>Pseudomonadati</taxon>
        <taxon>Pseudomonadota</taxon>
        <taxon>Gammaproteobacteria</taxon>
        <taxon>Pseudomonadales</taxon>
        <taxon>Pseudomonadaceae</taxon>
        <taxon>Pseudomonas</taxon>
    </lineage>
</organism>
<evidence type="ECO:0000313" key="2">
    <source>
        <dbReference type="Proteomes" id="UP000349468"/>
    </source>
</evidence>
<evidence type="ECO:0000313" key="1">
    <source>
        <dbReference type="EMBL" id="VVO91977.1"/>
    </source>
</evidence>
<dbReference type="EMBL" id="CABVIK010000006">
    <property type="protein sequence ID" value="VVO91977.1"/>
    <property type="molecule type" value="Genomic_DNA"/>
</dbReference>
<dbReference type="Proteomes" id="UP000349468">
    <property type="component" value="Unassembled WGS sequence"/>
</dbReference>
<reference evidence="1 2" key="1">
    <citation type="submission" date="2019-09" db="EMBL/GenBank/DDBJ databases">
        <authorList>
            <person name="Chandra G."/>
            <person name="Truman W A."/>
        </authorList>
    </citation>
    <scope>NUCLEOTIDE SEQUENCE [LARGE SCALE GENOMIC DNA]</scope>
    <source>
        <strain evidence="1">PS870</strain>
    </source>
</reference>
<gene>
    <name evidence="1" type="ORF">PS870_02366</name>
</gene>
<dbReference type="AlphaFoldDB" id="A0A5E7JXZ7"/>
<proteinExistence type="predicted"/>